<accession>A0ABN7XMW0</accession>
<keyword evidence="2" id="KW-1185">Reference proteome</keyword>
<comment type="caution">
    <text evidence="1">The sequence shown here is derived from an EMBL/GenBank/DDBJ whole genome shotgun (WGS) entry which is preliminary data.</text>
</comment>
<evidence type="ECO:0000313" key="2">
    <source>
        <dbReference type="Proteomes" id="UP000789901"/>
    </source>
</evidence>
<gene>
    <name evidence="1" type="ORF">GMARGA_LOCUS44896</name>
</gene>
<dbReference type="EMBL" id="CAJVQB010155955">
    <property type="protein sequence ID" value="CAG8856075.1"/>
    <property type="molecule type" value="Genomic_DNA"/>
</dbReference>
<proteinExistence type="predicted"/>
<name>A0ABN7XMW0_GIGMA</name>
<organism evidence="1 2">
    <name type="scientific">Gigaspora margarita</name>
    <dbReference type="NCBI Taxonomy" id="4874"/>
    <lineage>
        <taxon>Eukaryota</taxon>
        <taxon>Fungi</taxon>
        <taxon>Fungi incertae sedis</taxon>
        <taxon>Mucoromycota</taxon>
        <taxon>Glomeromycotina</taxon>
        <taxon>Glomeromycetes</taxon>
        <taxon>Diversisporales</taxon>
        <taxon>Gigasporaceae</taxon>
        <taxon>Gigaspora</taxon>
    </lineage>
</organism>
<reference evidence="1 2" key="1">
    <citation type="submission" date="2021-06" db="EMBL/GenBank/DDBJ databases">
        <authorList>
            <person name="Kallberg Y."/>
            <person name="Tangrot J."/>
            <person name="Rosling A."/>
        </authorList>
    </citation>
    <scope>NUCLEOTIDE SEQUENCE [LARGE SCALE GENOMIC DNA]</scope>
    <source>
        <strain evidence="1 2">120-4 pot B 10/14</strain>
    </source>
</reference>
<dbReference type="Proteomes" id="UP000789901">
    <property type="component" value="Unassembled WGS sequence"/>
</dbReference>
<protein>
    <submittedName>
        <fullName evidence="1">7154_t:CDS:1</fullName>
    </submittedName>
</protein>
<evidence type="ECO:0000313" key="1">
    <source>
        <dbReference type="EMBL" id="CAG8856075.1"/>
    </source>
</evidence>
<sequence>IEWKSDYNGSNAIATSITPLLNPNNFPKGLNIYYVHAATKPEQDIFGAD</sequence>
<feature type="non-terminal residue" evidence="1">
    <location>
        <position position="1"/>
    </location>
</feature>